<gene>
    <name evidence="2" type="ORF">D4764_01G0017140</name>
</gene>
<name>A0A5C6PSM5_9TELE</name>
<organism evidence="2 3">
    <name type="scientific">Takifugu flavidus</name>
    <name type="common">sansaifugu</name>
    <dbReference type="NCBI Taxonomy" id="433684"/>
    <lineage>
        <taxon>Eukaryota</taxon>
        <taxon>Metazoa</taxon>
        <taxon>Chordata</taxon>
        <taxon>Craniata</taxon>
        <taxon>Vertebrata</taxon>
        <taxon>Euteleostomi</taxon>
        <taxon>Actinopterygii</taxon>
        <taxon>Neopterygii</taxon>
        <taxon>Teleostei</taxon>
        <taxon>Neoteleostei</taxon>
        <taxon>Acanthomorphata</taxon>
        <taxon>Eupercaria</taxon>
        <taxon>Tetraodontiformes</taxon>
        <taxon>Tetradontoidea</taxon>
        <taxon>Tetraodontidae</taxon>
        <taxon>Takifugu</taxon>
    </lineage>
</organism>
<feature type="region of interest" description="Disordered" evidence="1">
    <location>
        <begin position="20"/>
        <end position="52"/>
    </location>
</feature>
<dbReference type="AlphaFoldDB" id="A0A5C6PSM5"/>
<dbReference type="Proteomes" id="UP000324091">
    <property type="component" value="Chromosome 1"/>
</dbReference>
<reference evidence="2 3" key="1">
    <citation type="submission" date="2019-04" db="EMBL/GenBank/DDBJ databases">
        <title>Chromosome genome assembly for Takifugu flavidus.</title>
        <authorList>
            <person name="Xiao S."/>
        </authorList>
    </citation>
    <scope>NUCLEOTIDE SEQUENCE [LARGE SCALE GENOMIC DNA]</scope>
    <source>
        <strain evidence="2">HTHZ2018</strain>
        <tissue evidence="2">Muscle</tissue>
    </source>
</reference>
<keyword evidence="3" id="KW-1185">Reference proteome</keyword>
<sequence>MTRGSYSAIHPSMGRCRGLSVHAQISSSGGSVTGRPSFEDSDSSTDASQLEI</sequence>
<protein>
    <submittedName>
        <fullName evidence="2">Uncharacterized protein</fullName>
    </submittedName>
</protein>
<evidence type="ECO:0000313" key="3">
    <source>
        <dbReference type="Proteomes" id="UP000324091"/>
    </source>
</evidence>
<evidence type="ECO:0000256" key="1">
    <source>
        <dbReference type="SAM" id="MobiDB-lite"/>
    </source>
</evidence>
<accession>A0A5C6PSM5</accession>
<evidence type="ECO:0000313" key="2">
    <source>
        <dbReference type="EMBL" id="TWW81899.1"/>
    </source>
</evidence>
<proteinExistence type="predicted"/>
<dbReference type="EMBL" id="RHFK02000001">
    <property type="protein sequence ID" value="TWW81899.1"/>
    <property type="molecule type" value="Genomic_DNA"/>
</dbReference>
<comment type="caution">
    <text evidence="2">The sequence shown here is derived from an EMBL/GenBank/DDBJ whole genome shotgun (WGS) entry which is preliminary data.</text>
</comment>